<feature type="domain" description="Membrane insertase YidC/Oxa/ALB C-terminal" evidence="9">
    <location>
        <begin position="159"/>
        <end position="331"/>
    </location>
</feature>
<organism evidence="10 11">
    <name type="scientific">Acorus gramineus</name>
    <name type="common">Dwarf sweet flag</name>
    <dbReference type="NCBI Taxonomy" id="55184"/>
    <lineage>
        <taxon>Eukaryota</taxon>
        <taxon>Viridiplantae</taxon>
        <taxon>Streptophyta</taxon>
        <taxon>Embryophyta</taxon>
        <taxon>Tracheophyta</taxon>
        <taxon>Spermatophyta</taxon>
        <taxon>Magnoliopsida</taxon>
        <taxon>Liliopsida</taxon>
        <taxon>Acoraceae</taxon>
        <taxon>Acorus</taxon>
    </lineage>
</organism>
<evidence type="ECO:0000313" key="10">
    <source>
        <dbReference type="EMBL" id="KAK1279534.1"/>
    </source>
</evidence>
<evidence type="ECO:0000256" key="2">
    <source>
        <dbReference type="ARBA" id="ARBA00010583"/>
    </source>
</evidence>
<comment type="subcellular location">
    <subcellularLocation>
        <location evidence="1 6">Membrane</location>
        <topology evidence="1 6">Multi-pass membrane protein</topology>
    </subcellularLocation>
</comment>
<proteinExistence type="inferred from homology"/>
<dbReference type="Proteomes" id="UP001179952">
    <property type="component" value="Unassembled WGS sequence"/>
</dbReference>
<dbReference type="EMBL" id="JAUJYN010000001">
    <property type="protein sequence ID" value="KAK1279534.1"/>
    <property type="molecule type" value="Genomic_DNA"/>
</dbReference>
<sequence>MVYRRSLCSSSSTFNHLIRHRLNLSAFSHPLHGGDDAESQTSSTSALSSPPRPSIAHLHGFDRSTPSMMFRRCFSLPLGFDPSLSRRTYSSSPAVGGGSDGVEYTRDVADVITDTAAEAAVVSAPIANEVAIAAADSFPPVAVLQYFIDGVHNLFGVNWWAAIALTTLFIRTATVPLIVNQLKSTMKLSEMRPELEALKQNMDLSRHGVTPFTPLKGLLIQGPIFISFFLAISNMVQKVPSFKSGGTLWFTDLTTPDSLYILPVLTALTFLLTVELNMQDGMEGNPVAGKMKNFSRILAVATVPFTMSFPKAIFCYWITSNFFSLCYGAAIKRPPVRKFLNLPPVVPPPPTAEKLSFPWSGGPKQSPPASSPSPVVQQLQLYEKKISSNAVLSQRLKSLEKSVKGKNKPRRR</sequence>
<dbReference type="GO" id="GO:0005743">
    <property type="term" value="C:mitochondrial inner membrane"/>
    <property type="evidence" value="ECO:0007669"/>
    <property type="project" value="TreeGrafter"/>
</dbReference>
<comment type="caution">
    <text evidence="10">The sequence shown here is derived from an EMBL/GenBank/DDBJ whole genome shotgun (WGS) entry which is preliminary data.</text>
</comment>
<feature type="region of interest" description="Disordered" evidence="7">
    <location>
        <begin position="33"/>
        <end position="53"/>
    </location>
</feature>
<feature type="transmembrane region" description="Helical" evidence="8">
    <location>
        <begin position="218"/>
        <end position="239"/>
    </location>
</feature>
<keyword evidence="5 8" id="KW-0472">Membrane</keyword>
<comment type="similarity">
    <text evidence="6">Belongs to the OXA1/ALB3/YidC family.</text>
</comment>
<comment type="similarity">
    <text evidence="2">Belongs to the OXA1/ALB3/YidC (TC 2.A.9.2) family.</text>
</comment>
<feature type="compositionally biased region" description="Low complexity" evidence="7">
    <location>
        <begin position="39"/>
        <end position="49"/>
    </location>
</feature>
<feature type="transmembrane region" description="Helical" evidence="8">
    <location>
        <begin position="259"/>
        <end position="276"/>
    </location>
</feature>
<keyword evidence="4 8" id="KW-1133">Transmembrane helix</keyword>
<evidence type="ECO:0000256" key="8">
    <source>
        <dbReference type="SAM" id="Phobius"/>
    </source>
</evidence>
<dbReference type="GO" id="GO:0032977">
    <property type="term" value="F:membrane insertase activity"/>
    <property type="evidence" value="ECO:0007669"/>
    <property type="project" value="InterPro"/>
</dbReference>
<keyword evidence="3 6" id="KW-0812">Transmembrane</keyword>
<dbReference type="PANTHER" id="PTHR12428:SF34">
    <property type="entry name" value="MITOCHONDRIAL INNER MEMBRANE PROTEIN OXA1-LIKE"/>
    <property type="match status" value="1"/>
</dbReference>
<accession>A0AAV9BTI3</accession>
<dbReference type="AlphaFoldDB" id="A0AAV9BTI3"/>
<dbReference type="GO" id="GO:0032979">
    <property type="term" value="P:protein insertion into mitochondrial inner membrane from matrix"/>
    <property type="evidence" value="ECO:0007669"/>
    <property type="project" value="TreeGrafter"/>
</dbReference>
<evidence type="ECO:0000256" key="5">
    <source>
        <dbReference type="ARBA" id="ARBA00023136"/>
    </source>
</evidence>
<evidence type="ECO:0000256" key="4">
    <source>
        <dbReference type="ARBA" id="ARBA00022989"/>
    </source>
</evidence>
<reference evidence="10" key="1">
    <citation type="journal article" date="2023" name="Nat. Commun.">
        <title>Diploid and tetraploid genomes of Acorus and the evolution of monocots.</title>
        <authorList>
            <person name="Ma L."/>
            <person name="Liu K.W."/>
            <person name="Li Z."/>
            <person name="Hsiao Y.Y."/>
            <person name="Qi Y."/>
            <person name="Fu T."/>
            <person name="Tang G.D."/>
            <person name="Zhang D."/>
            <person name="Sun W.H."/>
            <person name="Liu D.K."/>
            <person name="Li Y."/>
            <person name="Chen G.Z."/>
            <person name="Liu X.D."/>
            <person name="Liao X.Y."/>
            <person name="Jiang Y.T."/>
            <person name="Yu X."/>
            <person name="Hao Y."/>
            <person name="Huang J."/>
            <person name="Zhao X.W."/>
            <person name="Ke S."/>
            <person name="Chen Y.Y."/>
            <person name="Wu W.L."/>
            <person name="Hsu J.L."/>
            <person name="Lin Y.F."/>
            <person name="Huang M.D."/>
            <person name="Li C.Y."/>
            <person name="Huang L."/>
            <person name="Wang Z.W."/>
            <person name="Zhao X."/>
            <person name="Zhong W.Y."/>
            <person name="Peng D.H."/>
            <person name="Ahmad S."/>
            <person name="Lan S."/>
            <person name="Zhang J.S."/>
            <person name="Tsai W.C."/>
            <person name="Van de Peer Y."/>
            <person name="Liu Z.J."/>
        </authorList>
    </citation>
    <scope>NUCLEOTIDE SEQUENCE</scope>
    <source>
        <strain evidence="10">SCP</strain>
    </source>
</reference>
<dbReference type="InterPro" id="IPR028055">
    <property type="entry name" value="YidC/Oxa/ALB_C"/>
</dbReference>
<protein>
    <submittedName>
        <fullName evidence="10">Mitochondrial inner membrane protein OXA1-like</fullName>
    </submittedName>
</protein>
<evidence type="ECO:0000313" key="11">
    <source>
        <dbReference type="Proteomes" id="UP001179952"/>
    </source>
</evidence>
<feature type="region of interest" description="Disordered" evidence="7">
    <location>
        <begin position="353"/>
        <end position="375"/>
    </location>
</feature>
<gene>
    <name evidence="10" type="ORF">QJS04_geneDACA004576</name>
</gene>
<dbReference type="PANTHER" id="PTHR12428">
    <property type="entry name" value="OXA1"/>
    <property type="match status" value="1"/>
</dbReference>
<name>A0AAV9BTI3_ACOGR</name>
<evidence type="ECO:0000259" key="9">
    <source>
        <dbReference type="Pfam" id="PF02096"/>
    </source>
</evidence>
<dbReference type="CDD" id="cd20069">
    <property type="entry name" value="5TM_Oxa1-like"/>
    <property type="match status" value="1"/>
</dbReference>
<dbReference type="Pfam" id="PF02096">
    <property type="entry name" value="60KD_IMP"/>
    <property type="match status" value="1"/>
</dbReference>
<dbReference type="InterPro" id="IPR001708">
    <property type="entry name" value="YidC/ALB3/OXA1/COX18"/>
</dbReference>
<evidence type="ECO:0000256" key="3">
    <source>
        <dbReference type="ARBA" id="ARBA00022692"/>
    </source>
</evidence>
<keyword evidence="11" id="KW-1185">Reference proteome</keyword>
<feature type="transmembrane region" description="Helical" evidence="8">
    <location>
        <begin position="297"/>
        <end position="319"/>
    </location>
</feature>
<reference evidence="10" key="2">
    <citation type="submission" date="2023-06" db="EMBL/GenBank/DDBJ databases">
        <authorList>
            <person name="Ma L."/>
            <person name="Liu K.-W."/>
            <person name="Li Z."/>
            <person name="Hsiao Y.-Y."/>
            <person name="Qi Y."/>
            <person name="Fu T."/>
            <person name="Tang G."/>
            <person name="Zhang D."/>
            <person name="Sun W.-H."/>
            <person name="Liu D.-K."/>
            <person name="Li Y."/>
            <person name="Chen G.-Z."/>
            <person name="Liu X.-D."/>
            <person name="Liao X.-Y."/>
            <person name="Jiang Y.-T."/>
            <person name="Yu X."/>
            <person name="Hao Y."/>
            <person name="Huang J."/>
            <person name="Zhao X.-W."/>
            <person name="Ke S."/>
            <person name="Chen Y.-Y."/>
            <person name="Wu W.-L."/>
            <person name="Hsu J.-L."/>
            <person name="Lin Y.-F."/>
            <person name="Huang M.-D."/>
            <person name="Li C.-Y."/>
            <person name="Huang L."/>
            <person name="Wang Z.-W."/>
            <person name="Zhao X."/>
            <person name="Zhong W.-Y."/>
            <person name="Peng D.-H."/>
            <person name="Ahmad S."/>
            <person name="Lan S."/>
            <person name="Zhang J.-S."/>
            <person name="Tsai W.-C."/>
            <person name="Van De Peer Y."/>
            <person name="Liu Z.-J."/>
        </authorList>
    </citation>
    <scope>NUCLEOTIDE SEQUENCE</scope>
    <source>
        <strain evidence="10">SCP</strain>
        <tissue evidence="10">Leaves</tissue>
    </source>
</reference>
<evidence type="ECO:0000256" key="6">
    <source>
        <dbReference type="RuleBase" id="RU003945"/>
    </source>
</evidence>
<evidence type="ECO:0000256" key="1">
    <source>
        <dbReference type="ARBA" id="ARBA00004141"/>
    </source>
</evidence>
<feature type="transmembrane region" description="Helical" evidence="8">
    <location>
        <begin position="159"/>
        <end position="179"/>
    </location>
</feature>
<evidence type="ECO:0000256" key="7">
    <source>
        <dbReference type="SAM" id="MobiDB-lite"/>
    </source>
</evidence>